<dbReference type="RefSeq" id="WP_211854437.1">
    <property type="nucleotide sequence ID" value="NZ_JAAGBB010000025.1"/>
</dbReference>
<dbReference type="InterPro" id="IPR011577">
    <property type="entry name" value="Cyt_b561_bac/Ni-Hgenase"/>
</dbReference>
<keyword evidence="10" id="KW-0408">Iron</keyword>
<evidence type="ECO:0000256" key="2">
    <source>
        <dbReference type="ARBA" id="ARBA00004651"/>
    </source>
</evidence>
<accession>A0ABS5F2C5</accession>
<gene>
    <name evidence="15" type="ORF">GXW71_20250</name>
</gene>
<dbReference type="SUPFAM" id="SSF81342">
    <property type="entry name" value="Transmembrane di-heme cytochromes"/>
    <property type="match status" value="1"/>
</dbReference>
<feature type="domain" description="Cytochrome b561 bacterial/Ni-hydrogenase" evidence="14">
    <location>
        <begin position="8"/>
        <end position="176"/>
    </location>
</feature>
<evidence type="ECO:0000256" key="7">
    <source>
        <dbReference type="ARBA" id="ARBA00022723"/>
    </source>
</evidence>
<evidence type="ECO:0000256" key="9">
    <source>
        <dbReference type="ARBA" id="ARBA00022989"/>
    </source>
</evidence>
<dbReference type="PANTHER" id="PTHR30529">
    <property type="entry name" value="CYTOCHROME B561"/>
    <property type="match status" value="1"/>
</dbReference>
<name>A0ABS5F2C5_9PROT</name>
<evidence type="ECO:0000313" key="16">
    <source>
        <dbReference type="Proteomes" id="UP001196870"/>
    </source>
</evidence>
<dbReference type="InterPro" id="IPR052168">
    <property type="entry name" value="Cytochrome_b561_oxidase"/>
</dbReference>
<keyword evidence="9 13" id="KW-1133">Transmembrane helix</keyword>
<keyword evidence="3" id="KW-0813">Transport</keyword>
<dbReference type="InterPro" id="IPR016174">
    <property type="entry name" value="Di-haem_cyt_TM"/>
</dbReference>
<feature type="transmembrane region" description="Helical" evidence="13">
    <location>
        <begin position="12"/>
        <end position="37"/>
    </location>
</feature>
<evidence type="ECO:0000256" key="4">
    <source>
        <dbReference type="ARBA" id="ARBA00022475"/>
    </source>
</evidence>
<feature type="transmembrane region" description="Helical" evidence="13">
    <location>
        <begin position="91"/>
        <end position="116"/>
    </location>
</feature>
<evidence type="ECO:0000256" key="5">
    <source>
        <dbReference type="ARBA" id="ARBA00022617"/>
    </source>
</evidence>
<reference evidence="16" key="1">
    <citation type="journal article" date="2021" name="Syst. Appl. Microbiol.">
        <title>Roseomonas hellenica sp. nov., isolated from roots of wild-growing Alkanna tinctoria.</title>
        <authorList>
            <person name="Rat A."/>
            <person name="Naranjo H.D."/>
            <person name="Lebbe L."/>
            <person name="Cnockaert M."/>
            <person name="Krigas N."/>
            <person name="Grigoriadou K."/>
            <person name="Maloupa E."/>
            <person name="Willems A."/>
        </authorList>
    </citation>
    <scope>NUCLEOTIDE SEQUENCE [LARGE SCALE GENOMIC DNA]</scope>
    <source>
        <strain evidence="16">LMG 31523</strain>
    </source>
</reference>
<evidence type="ECO:0000313" key="15">
    <source>
        <dbReference type="EMBL" id="MBR0666702.1"/>
    </source>
</evidence>
<sequence length="199" mass="21447">MSRSTEGFGALARVLHWLMAAMVLAMLFIGVGMVTTVSGRYEWLVGIHKPLGIAILLLVLLRLGNRLRQPAPALPADMPGWQKLAAKGSHILLYVLMAVMPLLGWAMLSAGGYPIVLYGPIHLPPIAPHDAPLYALLHGAHVVLAYLLFATFLAHLGAALVHALIRRDGVFASMAPWPQRQVVPAPITPVGTSRQARAR</sequence>
<keyword evidence="6 13" id="KW-0812">Transmembrane</keyword>
<comment type="caution">
    <text evidence="15">The sequence shown here is derived from an EMBL/GenBank/DDBJ whole genome shotgun (WGS) entry which is preliminary data.</text>
</comment>
<evidence type="ECO:0000256" key="10">
    <source>
        <dbReference type="ARBA" id="ARBA00023004"/>
    </source>
</evidence>
<dbReference type="Pfam" id="PF01292">
    <property type="entry name" value="Ni_hydr_CYTB"/>
    <property type="match status" value="1"/>
</dbReference>
<keyword evidence="11 13" id="KW-0472">Membrane</keyword>
<evidence type="ECO:0000256" key="13">
    <source>
        <dbReference type="SAM" id="Phobius"/>
    </source>
</evidence>
<protein>
    <submittedName>
        <fullName evidence="15">Cytochrome b</fullName>
    </submittedName>
</protein>
<comment type="cofactor">
    <cofactor evidence="1">
        <name>heme b</name>
        <dbReference type="ChEBI" id="CHEBI:60344"/>
    </cofactor>
</comment>
<organism evidence="15 16">
    <name type="scientific">Plastoroseomonas hellenica</name>
    <dbReference type="NCBI Taxonomy" id="2687306"/>
    <lineage>
        <taxon>Bacteria</taxon>
        <taxon>Pseudomonadati</taxon>
        <taxon>Pseudomonadota</taxon>
        <taxon>Alphaproteobacteria</taxon>
        <taxon>Acetobacterales</taxon>
        <taxon>Acetobacteraceae</taxon>
        <taxon>Plastoroseomonas</taxon>
    </lineage>
</organism>
<dbReference type="Proteomes" id="UP001196870">
    <property type="component" value="Unassembled WGS sequence"/>
</dbReference>
<evidence type="ECO:0000256" key="11">
    <source>
        <dbReference type="ARBA" id="ARBA00023136"/>
    </source>
</evidence>
<keyword evidence="8" id="KW-0249">Electron transport</keyword>
<dbReference type="Gene3D" id="1.20.950.20">
    <property type="entry name" value="Transmembrane di-heme cytochromes, Chain C"/>
    <property type="match status" value="1"/>
</dbReference>
<keyword evidence="7" id="KW-0479">Metal-binding</keyword>
<feature type="transmembrane region" description="Helical" evidence="13">
    <location>
        <begin position="43"/>
        <end position="61"/>
    </location>
</feature>
<keyword evidence="4" id="KW-1003">Cell membrane</keyword>
<keyword evidence="5" id="KW-0349">Heme</keyword>
<evidence type="ECO:0000256" key="12">
    <source>
        <dbReference type="ARBA" id="ARBA00037975"/>
    </source>
</evidence>
<evidence type="ECO:0000259" key="14">
    <source>
        <dbReference type="Pfam" id="PF01292"/>
    </source>
</evidence>
<comment type="similarity">
    <text evidence="12">Belongs to the cytochrome b561 family.</text>
</comment>
<feature type="transmembrane region" description="Helical" evidence="13">
    <location>
        <begin position="136"/>
        <end position="165"/>
    </location>
</feature>
<keyword evidence="16" id="KW-1185">Reference proteome</keyword>
<evidence type="ECO:0000256" key="1">
    <source>
        <dbReference type="ARBA" id="ARBA00001970"/>
    </source>
</evidence>
<evidence type="ECO:0000256" key="8">
    <source>
        <dbReference type="ARBA" id="ARBA00022982"/>
    </source>
</evidence>
<proteinExistence type="inferred from homology"/>
<comment type="subcellular location">
    <subcellularLocation>
        <location evidence="2">Cell membrane</location>
        <topology evidence="2">Multi-pass membrane protein</topology>
    </subcellularLocation>
</comment>
<evidence type="ECO:0000256" key="6">
    <source>
        <dbReference type="ARBA" id="ARBA00022692"/>
    </source>
</evidence>
<dbReference type="PANTHER" id="PTHR30529:SF6">
    <property type="entry name" value="BLL0291 PROTEIN"/>
    <property type="match status" value="1"/>
</dbReference>
<dbReference type="EMBL" id="JAAGBB010000025">
    <property type="protein sequence ID" value="MBR0666702.1"/>
    <property type="molecule type" value="Genomic_DNA"/>
</dbReference>
<evidence type="ECO:0000256" key="3">
    <source>
        <dbReference type="ARBA" id="ARBA00022448"/>
    </source>
</evidence>